<dbReference type="SMART" id="SM00345">
    <property type="entry name" value="HTH_GNTR"/>
    <property type="match status" value="1"/>
</dbReference>
<dbReference type="SUPFAM" id="SSF48008">
    <property type="entry name" value="GntR ligand-binding domain-like"/>
    <property type="match status" value="1"/>
</dbReference>
<dbReference type="GO" id="GO:0003700">
    <property type="term" value="F:DNA-binding transcription factor activity"/>
    <property type="evidence" value="ECO:0007669"/>
    <property type="project" value="InterPro"/>
</dbReference>
<name>A0AA97I605_9MICO</name>
<protein>
    <submittedName>
        <fullName evidence="5">GntR family transcriptional regulator</fullName>
    </submittedName>
</protein>
<dbReference type="InterPro" id="IPR036388">
    <property type="entry name" value="WH-like_DNA-bd_sf"/>
</dbReference>
<keyword evidence="6" id="KW-1185">Reference proteome</keyword>
<gene>
    <name evidence="5" type="ORF">N8K70_01080</name>
</gene>
<dbReference type="Pfam" id="PF07729">
    <property type="entry name" value="FCD"/>
    <property type="match status" value="1"/>
</dbReference>
<dbReference type="SMART" id="SM00895">
    <property type="entry name" value="FCD"/>
    <property type="match status" value="1"/>
</dbReference>
<dbReference type="PROSITE" id="PS50949">
    <property type="entry name" value="HTH_GNTR"/>
    <property type="match status" value="1"/>
</dbReference>
<dbReference type="PANTHER" id="PTHR43537:SF24">
    <property type="entry name" value="GLUCONATE OPERON TRANSCRIPTIONAL REPRESSOR"/>
    <property type="match status" value="1"/>
</dbReference>
<evidence type="ECO:0000256" key="3">
    <source>
        <dbReference type="ARBA" id="ARBA00023163"/>
    </source>
</evidence>
<accession>A0AA97I605</accession>
<dbReference type="Gene3D" id="1.10.10.10">
    <property type="entry name" value="Winged helix-like DNA-binding domain superfamily/Winged helix DNA-binding domain"/>
    <property type="match status" value="1"/>
</dbReference>
<reference evidence="5 6" key="1">
    <citation type="submission" date="2023-02" db="EMBL/GenBank/DDBJ databases">
        <title>Microbacterium betulae sp. nov., isolated from birch wood.</title>
        <authorList>
            <person name="Pasciak M."/>
            <person name="Pawlik K.J."/>
            <person name="Martynowski D."/>
            <person name="Laczmanski L."/>
            <person name="Ciekot J."/>
            <person name="Szponar B."/>
            <person name="Wojcik-Fatla A."/>
            <person name="Mackiewicz B."/>
            <person name="Farian E."/>
            <person name="Cholewa G."/>
            <person name="Cholewa A."/>
            <person name="Dutkiewicz J."/>
        </authorList>
    </citation>
    <scope>NUCLEOTIDE SEQUENCE [LARGE SCALE GENOMIC DNA]</scope>
    <source>
        <strain evidence="5 6">AB</strain>
    </source>
</reference>
<dbReference type="RefSeq" id="WP_317139765.1">
    <property type="nucleotide sequence ID" value="NZ_CP118157.1"/>
</dbReference>
<dbReference type="Proteomes" id="UP001305498">
    <property type="component" value="Chromosome"/>
</dbReference>
<dbReference type="PANTHER" id="PTHR43537">
    <property type="entry name" value="TRANSCRIPTIONAL REGULATOR, GNTR FAMILY"/>
    <property type="match status" value="1"/>
</dbReference>
<evidence type="ECO:0000259" key="4">
    <source>
        <dbReference type="PROSITE" id="PS50949"/>
    </source>
</evidence>
<dbReference type="GO" id="GO:0003677">
    <property type="term" value="F:DNA binding"/>
    <property type="evidence" value="ECO:0007669"/>
    <property type="project" value="UniProtKB-KW"/>
</dbReference>
<keyword evidence="1" id="KW-0805">Transcription regulation</keyword>
<dbReference type="Pfam" id="PF00392">
    <property type="entry name" value="GntR"/>
    <property type="match status" value="1"/>
</dbReference>
<organism evidence="5 6">
    <name type="scientific">Microbacterium betulae</name>
    <dbReference type="NCBI Taxonomy" id="2981139"/>
    <lineage>
        <taxon>Bacteria</taxon>
        <taxon>Bacillati</taxon>
        <taxon>Actinomycetota</taxon>
        <taxon>Actinomycetes</taxon>
        <taxon>Micrococcales</taxon>
        <taxon>Microbacteriaceae</taxon>
        <taxon>Microbacterium</taxon>
    </lineage>
</organism>
<dbReference type="EMBL" id="CP118157">
    <property type="protein sequence ID" value="WOF23294.1"/>
    <property type="molecule type" value="Genomic_DNA"/>
</dbReference>
<dbReference type="AlphaFoldDB" id="A0AA97I605"/>
<dbReference type="InterPro" id="IPR011711">
    <property type="entry name" value="GntR_C"/>
</dbReference>
<proteinExistence type="predicted"/>
<feature type="domain" description="HTH gntR-type" evidence="4">
    <location>
        <begin position="9"/>
        <end position="75"/>
    </location>
</feature>
<sequence length="221" mass="24147">MPHPSTPPLSGRERALEHLRLMLADPRIEGAFINEQDVAAEIGVSRTPVREALLILASEGLVQLQPRRGALVSPLTPREMSELMDLRALIEHHAAGRALAAGLSPHERMAEIVRDQDALTSGRVSLDPATARQCIELDREFHQTLVDAAGSALLSRTYAGLRERQVRVGVTALASGPRRWDAVSREHTEIIDALRSGDRVLIDRAIDEHLSKTLHAILSGA</sequence>
<evidence type="ECO:0000313" key="5">
    <source>
        <dbReference type="EMBL" id="WOF23294.1"/>
    </source>
</evidence>
<dbReference type="InterPro" id="IPR000524">
    <property type="entry name" value="Tscrpt_reg_HTH_GntR"/>
</dbReference>
<keyword evidence="2" id="KW-0238">DNA-binding</keyword>
<dbReference type="PRINTS" id="PR00035">
    <property type="entry name" value="HTHGNTR"/>
</dbReference>
<evidence type="ECO:0000313" key="6">
    <source>
        <dbReference type="Proteomes" id="UP001305498"/>
    </source>
</evidence>
<dbReference type="KEGG" id="mbet:N8K70_01080"/>
<evidence type="ECO:0000256" key="2">
    <source>
        <dbReference type="ARBA" id="ARBA00023125"/>
    </source>
</evidence>
<dbReference type="SUPFAM" id="SSF46785">
    <property type="entry name" value="Winged helix' DNA-binding domain"/>
    <property type="match status" value="1"/>
</dbReference>
<dbReference type="InterPro" id="IPR008920">
    <property type="entry name" value="TF_FadR/GntR_C"/>
</dbReference>
<evidence type="ECO:0000256" key="1">
    <source>
        <dbReference type="ARBA" id="ARBA00023015"/>
    </source>
</evidence>
<keyword evidence="3" id="KW-0804">Transcription</keyword>
<dbReference type="Gene3D" id="1.20.120.530">
    <property type="entry name" value="GntR ligand-binding domain-like"/>
    <property type="match status" value="1"/>
</dbReference>
<dbReference type="InterPro" id="IPR036390">
    <property type="entry name" value="WH_DNA-bd_sf"/>
</dbReference>